<feature type="transmembrane region" description="Helical" evidence="1">
    <location>
        <begin position="20"/>
        <end position="37"/>
    </location>
</feature>
<protein>
    <submittedName>
        <fullName evidence="2">Uncharacterized protein</fullName>
    </submittedName>
</protein>
<comment type="caution">
    <text evidence="2">The sequence shown here is derived from an EMBL/GenBank/DDBJ whole genome shotgun (WGS) entry which is preliminary data.</text>
</comment>
<proteinExistence type="predicted"/>
<dbReference type="EMBL" id="JARXRN010000029">
    <property type="protein sequence ID" value="MDH5832163.1"/>
    <property type="molecule type" value="Genomic_DNA"/>
</dbReference>
<reference evidence="2 3" key="1">
    <citation type="submission" date="2023-04" db="EMBL/GenBank/DDBJ databases">
        <title>Luteimonas sp. M1R5S18.</title>
        <authorList>
            <person name="Sun J.-Q."/>
        </authorList>
    </citation>
    <scope>NUCLEOTIDE SEQUENCE [LARGE SCALE GENOMIC DNA]</scope>
    <source>
        <strain evidence="2 3">M1R5S18</strain>
    </source>
</reference>
<name>A0ABT6JNA1_9GAMM</name>
<keyword evidence="1" id="KW-1133">Transmembrane helix</keyword>
<keyword evidence="1" id="KW-0472">Membrane</keyword>
<evidence type="ECO:0000313" key="2">
    <source>
        <dbReference type="EMBL" id="MDH5832163.1"/>
    </source>
</evidence>
<keyword evidence="3" id="KW-1185">Reference proteome</keyword>
<keyword evidence="1" id="KW-0812">Transmembrane</keyword>
<sequence length="100" mass="11179">MSDQHMDLDKAAESTFAKLSARLLTPVLLALIAFLGNRQLTSMESKQDEFAKKQEAANEKTAEIASDVRDIGNRIDYSLVGQVEDLKRRVEQIEKATKTP</sequence>
<evidence type="ECO:0000313" key="3">
    <source>
        <dbReference type="Proteomes" id="UP001156831"/>
    </source>
</evidence>
<organism evidence="2 3">
    <name type="scientific">Luteimonas rhizosphaericola</name>
    <dbReference type="NCBI Taxonomy" id="3042024"/>
    <lineage>
        <taxon>Bacteria</taxon>
        <taxon>Pseudomonadati</taxon>
        <taxon>Pseudomonadota</taxon>
        <taxon>Gammaproteobacteria</taxon>
        <taxon>Lysobacterales</taxon>
        <taxon>Lysobacteraceae</taxon>
        <taxon>Luteimonas</taxon>
    </lineage>
</organism>
<accession>A0ABT6JNA1</accession>
<dbReference type="RefSeq" id="WP_280603201.1">
    <property type="nucleotide sequence ID" value="NZ_JARXRN010000029.1"/>
</dbReference>
<gene>
    <name evidence="2" type="ORF">QFW80_16720</name>
</gene>
<dbReference type="Proteomes" id="UP001156831">
    <property type="component" value="Unassembled WGS sequence"/>
</dbReference>
<evidence type="ECO:0000256" key="1">
    <source>
        <dbReference type="SAM" id="Phobius"/>
    </source>
</evidence>